<dbReference type="RefSeq" id="WP_248868201.1">
    <property type="nucleotide sequence ID" value="NZ_CP086322.1"/>
</dbReference>
<name>A0ABY4MHZ5_9ACTN</name>
<gene>
    <name evidence="1" type="ORF">K9S39_40275</name>
</gene>
<accession>A0ABY4MHZ5</accession>
<sequence length="195" mass="21391">MIARSGAGEADVIPRAAEAAAELARLAEQLFRDMSRLPGFRAWRPMADPLYRAWLDGALSRTAAPPPLFRNRQDFYSAFPQLASGWDLQTPMASSVFVDSAFVDNLPLGSLERHARDQDGLQWALIVAVPEGGTDPRDRREPNAAVVAARVPRRSTDALCYVLAHTVVPREIMHHLRGPRAFDTLEGVAAALARP</sequence>
<proteinExistence type="predicted"/>
<evidence type="ECO:0000313" key="2">
    <source>
        <dbReference type="Proteomes" id="UP000830115"/>
    </source>
</evidence>
<dbReference type="Proteomes" id="UP000830115">
    <property type="component" value="Chromosome"/>
</dbReference>
<keyword evidence="2" id="KW-1185">Reference proteome</keyword>
<evidence type="ECO:0000313" key="1">
    <source>
        <dbReference type="EMBL" id="UQA97275.1"/>
    </source>
</evidence>
<protein>
    <submittedName>
        <fullName evidence="1">Uncharacterized protein</fullName>
    </submittedName>
</protein>
<reference evidence="1" key="1">
    <citation type="submission" date="2021-10" db="EMBL/GenBank/DDBJ databases">
        <title>Streptomyces nigrumlapis sp.nov.,an antimicrobial producing actinobacterium isolated from Black Gobi rocks.</title>
        <authorList>
            <person name="Wen Y."/>
            <person name="Zhang W."/>
            <person name="Liu X.G."/>
        </authorList>
    </citation>
    <scope>NUCLEOTIDE SEQUENCE</scope>
    <source>
        <strain evidence="1">ST13-2-2</strain>
    </source>
</reference>
<dbReference type="EMBL" id="CP086322">
    <property type="protein sequence ID" value="UQA97275.1"/>
    <property type="molecule type" value="Genomic_DNA"/>
</dbReference>
<organism evidence="1 2">
    <name type="scientific">Streptomyces halobius</name>
    <dbReference type="NCBI Taxonomy" id="2879846"/>
    <lineage>
        <taxon>Bacteria</taxon>
        <taxon>Bacillati</taxon>
        <taxon>Actinomycetota</taxon>
        <taxon>Actinomycetes</taxon>
        <taxon>Kitasatosporales</taxon>
        <taxon>Streptomycetaceae</taxon>
        <taxon>Streptomyces</taxon>
    </lineage>
</organism>